<dbReference type="InterPro" id="IPR009959">
    <property type="entry name" value="Cyclase_SnoaL-like"/>
</dbReference>
<reference evidence="1 2" key="1">
    <citation type="journal article" date="2019" name="Int. J. Syst. Evol. Microbiol.">
        <title>The Global Catalogue of Microorganisms (GCM) 10K type strain sequencing project: providing services to taxonomists for standard genome sequencing and annotation.</title>
        <authorList>
            <consortium name="The Broad Institute Genomics Platform"/>
            <consortium name="The Broad Institute Genome Sequencing Center for Infectious Disease"/>
            <person name="Wu L."/>
            <person name="Ma J."/>
        </authorList>
    </citation>
    <scope>NUCLEOTIDE SEQUENCE [LARGE SCALE GENOMIC DNA]</scope>
    <source>
        <strain evidence="1 2">JCM 16009</strain>
    </source>
</reference>
<accession>A0ABN2N1G1</accession>
<keyword evidence="2" id="KW-1185">Reference proteome</keyword>
<dbReference type="RefSeq" id="WP_344416629.1">
    <property type="nucleotide sequence ID" value="NZ_BAAAQK010000006.1"/>
</dbReference>
<dbReference type="InterPro" id="IPR032710">
    <property type="entry name" value="NTF2-like_dom_sf"/>
</dbReference>
<name>A0ABN2N1G1_9PSEU</name>
<dbReference type="SUPFAM" id="SSF54427">
    <property type="entry name" value="NTF2-like"/>
    <property type="match status" value="1"/>
</dbReference>
<proteinExistence type="predicted"/>
<evidence type="ECO:0008006" key="3">
    <source>
        <dbReference type="Google" id="ProtNLM"/>
    </source>
</evidence>
<organism evidence="1 2">
    <name type="scientific">Pseudonocardia ailaonensis</name>
    <dbReference type="NCBI Taxonomy" id="367279"/>
    <lineage>
        <taxon>Bacteria</taxon>
        <taxon>Bacillati</taxon>
        <taxon>Actinomycetota</taxon>
        <taxon>Actinomycetes</taxon>
        <taxon>Pseudonocardiales</taxon>
        <taxon>Pseudonocardiaceae</taxon>
        <taxon>Pseudonocardia</taxon>
    </lineage>
</organism>
<protein>
    <recommendedName>
        <fullName evidence="3">SnoaL-like domain-containing protein</fullName>
    </recommendedName>
</protein>
<gene>
    <name evidence="1" type="ORF">GCM10009836_29120</name>
</gene>
<dbReference type="Gene3D" id="3.10.450.50">
    <property type="match status" value="1"/>
</dbReference>
<dbReference type="Proteomes" id="UP001500449">
    <property type="component" value="Unassembled WGS sequence"/>
</dbReference>
<dbReference type="EMBL" id="BAAAQK010000006">
    <property type="protein sequence ID" value="GAA1847665.1"/>
    <property type="molecule type" value="Genomic_DNA"/>
</dbReference>
<evidence type="ECO:0000313" key="2">
    <source>
        <dbReference type="Proteomes" id="UP001500449"/>
    </source>
</evidence>
<comment type="caution">
    <text evidence="1">The sequence shown here is derived from an EMBL/GenBank/DDBJ whole genome shotgun (WGS) entry which is preliminary data.</text>
</comment>
<sequence length="137" mass="14584">MTTTVENLLALWDVPPDTRADPEADFAAVYTDPVRVNGTALRLADMVDRARELHAAFTGHEREVLEVVAAPGKLAVAFRLTADHTGPWTSAVGVLAPTGRRITATVIDVLTLDAAGRVSDIVMVADELGRLRQAGAL</sequence>
<dbReference type="Pfam" id="PF07366">
    <property type="entry name" value="SnoaL"/>
    <property type="match status" value="1"/>
</dbReference>
<evidence type="ECO:0000313" key="1">
    <source>
        <dbReference type="EMBL" id="GAA1847665.1"/>
    </source>
</evidence>